<dbReference type="Pfam" id="PF04265">
    <property type="entry name" value="TPK_B1_binding"/>
    <property type="match status" value="1"/>
</dbReference>
<dbReference type="Gene3D" id="3.40.50.10240">
    <property type="entry name" value="Thiamin pyrophosphokinase, catalytic domain"/>
    <property type="match status" value="1"/>
</dbReference>
<feature type="domain" description="Thiamin pyrophosphokinase catalytic" evidence="5">
    <location>
        <begin position="35"/>
        <end position="153"/>
    </location>
</feature>
<evidence type="ECO:0000259" key="6">
    <source>
        <dbReference type="Pfam" id="PF04265"/>
    </source>
</evidence>
<dbReference type="EMBL" id="CAWYQH010000106">
    <property type="protein sequence ID" value="CAK8687760.1"/>
    <property type="molecule type" value="Genomic_DNA"/>
</dbReference>
<proteinExistence type="predicted"/>
<dbReference type="Proteomes" id="UP001642483">
    <property type="component" value="Unassembled WGS sequence"/>
</dbReference>
<keyword evidence="3" id="KW-0418">Kinase</keyword>
<organism evidence="7 8">
    <name type="scientific">Clavelina lepadiformis</name>
    <name type="common">Light-bulb sea squirt</name>
    <name type="synonym">Ascidia lepadiformis</name>
    <dbReference type="NCBI Taxonomy" id="159417"/>
    <lineage>
        <taxon>Eukaryota</taxon>
        <taxon>Metazoa</taxon>
        <taxon>Chordata</taxon>
        <taxon>Tunicata</taxon>
        <taxon>Ascidiacea</taxon>
        <taxon>Aplousobranchia</taxon>
        <taxon>Clavelinidae</taxon>
        <taxon>Clavelina</taxon>
    </lineage>
</organism>
<evidence type="ECO:0000256" key="3">
    <source>
        <dbReference type="ARBA" id="ARBA00022777"/>
    </source>
</evidence>
<name>A0ABP0G814_CLALP</name>
<keyword evidence="1" id="KW-0808">Transferase</keyword>
<dbReference type="Pfam" id="PF04263">
    <property type="entry name" value="TPK_catalytic"/>
    <property type="match status" value="1"/>
</dbReference>
<dbReference type="PANTHER" id="PTHR13622">
    <property type="entry name" value="THIAMIN PYROPHOSPHOKINASE"/>
    <property type="match status" value="1"/>
</dbReference>
<dbReference type="InterPro" id="IPR007373">
    <property type="entry name" value="Thiamin_PyroPKinase_B1-bd"/>
</dbReference>
<protein>
    <recommendedName>
        <fullName evidence="9">Thiamine diphosphokinase</fullName>
    </recommendedName>
</protein>
<dbReference type="InterPro" id="IPR006282">
    <property type="entry name" value="Thi_PPkinase"/>
</dbReference>
<evidence type="ECO:0000256" key="1">
    <source>
        <dbReference type="ARBA" id="ARBA00022679"/>
    </source>
</evidence>
<dbReference type="InterPro" id="IPR007371">
    <property type="entry name" value="TPK_catalytic"/>
</dbReference>
<keyword evidence="2" id="KW-0547">Nucleotide-binding</keyword>
<dbReference type="InterPro" id="IPR036371">
    <property type="entry name" value="TPK_B1-bd_sf"/>
</dbReference>
<feature type="domain" description="Thiamin pyrophosphokinase thiamin-binding" evidence="6">
    <location>
        <begin position="182"/>
        <end position="243"/>
    </location>
</feature>
<dbReference type="InterPro" id="IPR036759">
    <property type="entry name" value="TPK_catalytic_sf"/>
</dbReference>
<accession>A0ABP0G814</accession>
<evidence type="ECO:0000313" key="7">
    <source>
        <dbReference type="EMBL" id="CAK8687760.1"/>
    </source>
</evidence>
<keyword evidence="4" id="KW-0067">ATP-binding</keyword>
<reference evidence="7 8" key="1">
    <citation type="submission" date="2024-02" db="EMBL/GenBank/DDBJ databases">
        <authorList>
            <person name="Daric V."/>
            <person name="Darras S."/>
        </authorList>
    </citation>
    <scope>NUCLEOTIDE SEQUENCE [LARGE SCALE GENOMIC DNA]</scope>
</reference>
<keyword evidence="8" id="KW-1185">Reference proteome</keyword>
<comment type="caution">
    <text evidence="7">The sequence shown here is derived from an EMBL/GenBank/DDBJ whole genome shotgun (WGS) entry which is preliminary data.</text>
</comment>
<evidence type="ECO:0000259" key="5">
    <source>
        <dbReference type="Pfam" id="PF04263"/>
    </source>
</evidence>
<evidence type="ECO:0000313" key="8">
    <source>
        <dbReference type="Proteomes" id="UP001642483"/>
    </source>
</evidence>
<dbReference type="Gene3D" id="2.60.120.320">
    <property type="entry name" value="Thiamin pyrophosphokinase, thiamin-binding domain"/>
    <property type="match status" value="1"/>
</dbReference>
<dbReference type="SUPFAM" id="SSF63999">
    <property type="entry name" value="Thiamin pyrophosphokinase, catalytic domain"/>
    <property type="match status" value="1"/>
</dbReference>
<dbReference type="PANTHER" id="PTHR13622:SF8">
    <property type="entry name" value="THIAMIN PYROPHOSPHOKINASE 1"/>
    <property type="match status" value="1"/>
</dbReference>
<evidence type="ECO:0008006" key="9">
    <source>
        <dbReference type="Google" id="ProtNLM"/>
    </source>
</evidence>
<dbReference type="SUPFAM" id="SSF63862">
    <property type="entry name" value="Thiamin pyrophosphokinase, substrate-binding domain"/>
    <property type="match status" value="1"/>
</dbReference>
<dbReference type="CDD" id="cd07995">
    <property type="entry name" value="TPK"/>
    <property type="match status" value="1"/>
</dbReference>
<evidence type="ECO:0000256" key="2">
    <source>
        <dbReference type="ARBA" id="ARBA00022741"/>
    </source>
</evidence>
<dbReference type="NCBIfam" id="TIGR01378">
    <property type="entry name" value="thi_PPkinase"/>
    <property type="match status" value="1"/>
</dbReference>
<gene>
    <name evidence="7" type="ORF">CVLEPA_LOCUS19825</name>
</gene>
<evidence type="ECO:0000256" key="4">
    <source>
        <dbReference type="ARBA" id="ARBA00022840"/>
    </source>
</evidence>
<sequence length="253" mass="27792">MHFLDSSLDDNVVLVLLNQTWVSPEDGDSACYSRFKRLWDNAVFKAAVDGGTNILHAVNKNLANGGKTLIPDLISGDFDSIDVSLLDFYQSQGVEVVRTPDQNFTDFTKCIRIIAEKYDSDQIPASVTDIVCLLGQAERFDHTMANINTLYEANSLLPSSVRVTLLLKDSSVCLLRPGLTTIEKPCNGATRCGLFAVGNPADVSTNGFKVDLRSASLNFHSLMRNWFEFDQEMATVSTDSELVLVLPLCGNDT</sequence>